<proteinExistence type="predicted"/>
<keyword evidence="1" id="KW-1133">Transmembrane helix</keyword>
<protein>
    <submittedName>
        <fullName evidence="2">Uncharacterized protein</fullName>
    </submittedName>
</protein>
<evidence type="ECO:0000256" key="1">
    <source>
        <dbReference type="SAM" id="Phobius"/>
    </source>
</evidence>
<name>A0A6C0HPC4_9ZZZZ</name>
<feature type="transmembrane region" description="Helical" evidence="1">
    <location>
        <begin position="12"/>
        <end position="30"/>
    </location>
</feature>
<accession>A0A6C0HPC4</accession>
<keyword evidence="1" id="KW-0472">Membrane</keyword>
<dbReference type="PROSITE" id="PS51257">
    <property type="entry name" value="PROKAR_LIPOPROTEIN"/>
    <property type="match status" value="1"/>
</dbReference>
<keyword evidence="1" id="KW-0812">Transmembrane</keyword>
<organism evidence="2">
    <name type="scientific">viral metagenome</name>
    <dbReference type="NCBI Taxonomy" id="1070528"/>
    <lineage>
        <taxon>unclassified sequences</taxon>
        <taxon>metagenomes</taxon>
        <taxon>organismal metagenomes</taxon>
    </lineage>
</organism>
<sequence>MEFKIFGYTMRLEVIIICVLLANVIAIITWCSCAGGVKEGYHAAADIAKGTLGYSQGGAAAASDFNNWRWDTTPKDIYSSSKGNVGGPVPLPEGEMVLFAQNKISPECCPSVYSSSTGCVCASPAQMQYLNERGGNRTYGD</sequence>
<evidence type="ECO:0000313" key="2">
    <source>
        <dbReference type="EMBL" id="QHT82244.1"/>
    </source>
</evidence>
<dbReference type="EMBL" id="MN739997">
    <property type="protein sequence ID" value="QHT82244.1"/>
    <property type="molecule type" value="Genomic_DNA"/>
</dbReference>
<reference evidence="2" key="1">
    <citation type="journal article" date="2020" name="Nature">
        <title>Giant virus diversity and host interactions through global metagenomics.</title>
        <authorList>
            <person name="Schulz F."/>
            <person name="Roux S."/>
            <person name="Paez-Espino D."/>
            <person name="Jungbluth S."/>
            <person name="Walsh D.A."/>
            <person name="Denef V.J."/>
            <person name="McMahon K.D."/>
            <person name="Konstantinidis K.T."/>
            <person name="Eloe-Fadrosh E.A."/>
            <person name="Kyrpides N.C."/>
            <person name="Woyke T."/>
        </authorList>
    </citation>
    <scope>NUCLEOTIDE SEQUENCE</scope>
    <source>
        <strain evidence="2">GVMAG-M-3300023184-161</strain>
    </source>
</reference>
<dbReference type="AlphaFoldDB" id="A0A6C0HPC4"/>